<dbReference type="AlphaFoldDB" id="A0A846XYS3"/>
<organism evidence="9 10">
    <name type="scientific">Nocardia vermiculata</name>
    <dbReference type="NCBI Taxonomy" id="257274"/>
    <lineage>
        <taxon>Bacteria</taxon>
        <taxon>Bacillati</taxon>
        <taxon>Actinomycetota</taxon>
        <taxon>Actinomycetes</taxon>
        <taxon>Mycobacteriales</taxon>
        <taxon>Nocardiaceae</taxon>
        <taxon>Nocardia</taxon>
    </lineage>
</organism>
<dbReference type="InterPro" id="IPR036188">
    <property type="entry name" value="FAD/NAD-bd_sf"/>
</dbReference>
<dbReference type="InterPro" id="IPR023753">
    <property type="entry name" value="FAD/NAD-binding_dom"/>
</dbReference>
<keyword evidence="7" id="KW-0503">Monooxygenase</keyword>
<protein>
    <submittedName>
        <fullName evidence="9">NAD(P)/FAD-dependent oxidoreductase</fullName>
    </submittedName>
</protein>
<dbReference type="PANTHER" id="PTHR43098">
    <property type="entry name" value="L-ORNITHINE N(5)-MONOOXYGENASE-RELATED"/>
    <property type="match status" value="1"/>
</dbReference>
<name>A0A846XYS3_9NOCA</name>
<dbReference type="Pfam" id="PF07992">
    <property type="entry name" value="Pyr_redox_2"/>
    <property type="match status" value="1"/>
</dbReference>
<evidence type="ECO:0000259" key="8">
    <source>
        <dbReference type="Pfam" id="PF07992"/>
    </source>
</evidence>
<dbReference type="EMBL" id="JAAXOP010000005">
    <property type="protein sequence ID" value="NKY51042.1"/>
    <property type="molecule type" value="Genomic_DNA"/>
</dbReference>
<comment type="caution">
    <text evidence="9">The sequence shown here is derived from an EMBL/GenBank/DDBJ whole genome shotgun (WGS) entry which is preliminary data.</text>
</comment>
<feature type="domain" description="FAD/NAD(P)-binding" evidence="8">
    <location>
        <begin position="15"/>
        <end position="235"/>
    </location>
</feature>
<dbReference type="GO" id="GO:0016709">
    <property type="term" value="F:oxidoreductase activity, acting on paired donors, with incorporation or reduction of molecular oxygen, NAD(P)H as one donor, and incorporation of one atom of oxygen"/>
    <property type="evidence" value="ECO:0007669"/>
    <property type="project" value="UniProtKB-ARBA"/>
</dbReference>
<keyword evidence="10" id="KW-1185">Reference proteome</keyword>
<evidence type="ECO:0000313" key="9">
    <source>
        <dbReference type="EMBL" id="NKY51042.1"/>
    </source>
</evidence>
<evidence type="ECO:0000256" key="5">
    <source>
        <dbReference type="ARBA" id="ARBA00022857"/>
    </source>
</evidence>
<dbReference type="Proteomes" id="UP000565711">
    <property type="component" value="Unassembled WGS sequence"/>
</dbReference>
<dbReference type="PRINTS" id="PR00411">
    <property type="entry name" value="PNDRDTASEI"/>
</dbReference>
<evidence type="ECO:0000256" key="4">
    <source>
        <dbReference type="ARBA" id="ARBA00022827"/>
    </source>
</evidence>
<keyword evidence="6" id="KW-0560">Oxidoreductase</keyword>
<comment type="cofactor">
    <cofactor evidence="1">
        <name>FAD</name>
        <dbReference type="ChEBI" id="CHEBI:57692"/>
    </cofactor>
</comment>
<evidence type="ECO:0000313" key="10">
    <source>
        <dbReference type="Proteomes" id="UP000565711"/>
    </source>
</evidence>
<evidence type="ECO:0000256" key="3">
    <source>
        <dbReference type="ARBA" id="ARBA00022630"/>
    </source>
</evidence>
<keyword evidence="4" id="KW-0274">FAD</keyword>
<proteinExistence type="inferred from homology"/>
<reference evidence="9 10" key="1">
    <citation type="submission" date="2020-04" db="EMBL/GenBank/DDBJ databases">
        <title>MicrobeNet Type strains.</title>
        <authorList>
            <person name="Nicholson A.C."/>
        </authorList>
    </citation>
    <scope>NUCLEOTIDE SEQUENCE [LARGE SCALE GENOMIC DNA]</scope>
    <source>
        <strain evidence="9 10">JCM 12354</strain>
    </source>
</reference>
<keyword evidence="3" id="KW-0285">Flavoprotein</keyword>
<dbReference type="SUPFAM" id="SSF51905">
    <property type="entry name" value="FAD/NAD(P)-binding domain"/>
    <property type="match status" value="1"/>
</dbReference>
<dbReference type="InterPro" id="IPR050775">
    <property type="entry name" value="FAD-binding_Monooxygenases"/>
</dbReference>
<gene>
    <name evidence="9" type="ORF">HGA08_12545</name>
</gene>
<evidence type="ECO:0000256" key="2">
    <source>
        <dbReference type="ARBA" id="ARBA00010139"/>
    </source>
</evidence>
<dbReference type="Gene3D" id="3.50.50.60">
    <property type="entry name" value="FAD/NAD(P)-binding domain"/>
    <property type="match status" value="2"/>
</dbReference>
<evidence type="ECO:0000256" key="7">
    <source>
        <dbReference type="ARBA" id="ARBA00023033"/>
    </source>
</evidence>
<evidence type="ECO:0000256" key="6">
    <source>
        <dbReference type="ARBA" id="ARBA00023002"/>
    </source>
</evidence>
<accession>A0A846XYS3</accession>
<evidence type="ECO:0000256" key="1">
    <source>
        <dbReference type="ARBA" id="ARBA00001974"/>
    </source>
</evidence>
<dbReference type="PANTHER" id="PTHR43098:SF3">
    <property type="entry name" value="L-ORNITHINE N(5)-MONOOXYGENASE-RELATED"/>
    <property type="match status" value="1"/>
</dbReference>
<keyword evidence="5" id="KW-0521">NADP</keyword>
<comment type="similarity">
    <text evidence="2">Belongs to the FAD-binding monooxygenase family.</text>
</comment>
<dbReference type="RefSeq" id="WP_067873527.1">
    <property type="nucleotide sequence ID" value="NZ_JAAXOP010000005.1"/>
</dbReference>
<sequence>MSASPPETDRTARHFDVVVIGAGFSGMYALHRLRQQWRRVVCLEAGDGVGGTWYWNRYPGARVDIESMQYSYSFDEKLQQEWSWSEHFSPQRDLEAYANHVADRFDLRADIRFRTRVDELTFDEATDEWHIGTASGERFVATYVIAATGSLDVSNVPDWPGLNSFRGAAYHTSRWPKDGVDLAGKRVGLIGTGSTGIQATPEVAAVAEHLTVFQRTPNFSLPSFNRTLDPEYERDWKTHYPERRREVLSTHGAVLMNNVAEQRSIFDYTDDERDEVMERAWNSRNGLEFIRTFTDTSSDPEANAILAEFVRNKIRAMVDDPETAELLCPKTYPIGGKRICVDSGYYQTFNRDNVTLVDVRSHPIEEITETGLRTSRSEYDLDVIIFATGFDAMTGSMLAMNVTGLDGVRLTDSWADGPKTALGLMTAGFPNLFMVHGPGSPSVLAQMITTGEWQVDWILQAIEYLDDNQTSRFEATAAQEDDWAAEMNTVAARTMHARTDSWYTGANIPGKPRALLMYVGGFQRYTNWCNDAAERGYAGFEKTQRVPLS</sequence>